<evidence type="ECO:0000256" key="1">
    <source>
        <dbReference type="SAM" id="MobiDB-lite"/>
    </source>
</evidence>
<evidence type="ECO:0000313" key="3">
    <source>
        <dbReference type="Proteomes" id="UP000772434"/>
    </source>
</evidence>
<dbReference type="EMBL" id="JADNRY010000323">
    <property type="protein sequence ID" value="KAF9059127.1"/>
    <property type="molecule type" value="Genomic_DNA"/>
</dbReference>
<feature type="compositionally biased region" description="Basic and acidic residues" evidence="1">
    <location>
        <begin position="58"/>
        <end position="68"/>
    </location>
</feature>
<evidence type="ECO:0000313" key="2">
    <source>
        <dbReference type="EMBL" id="KAF9059127.1"/>
    </source>
</evidence>
<gene>
    <name evidence="2" type="ORF">BDP27DRAFT_1371830</name>
</gene>
<comment type="caution">
    <text evidence="2">The sequence shown here is derived from an EMBL/GenBank/DDBJ whole genome shotgun (WGS) entry which is preliminary data.</text>
</comment>
<protein>
    <submittedName>
        <fullName evidence="2">Uncharacterized protein</fullName>
    </submittedName>
</protein>
<feature type="region of interest" description="Disordered" evidence="1">
    <location>
        <begin position="58"/>
        <end position="79"/>
    </location>
</feature>
<proteinExistence type="predicted"/>
<keyword evidence="3" id="KW-1185">Reference proteome</keyword>
<dbReference type="AlphaFoldDB" id="A0A9P5PAA5"/>
<dbReference type="Proteomes" id="UP000772434">
    <property type="component" value="Unassembled WGS sequence"/>
</dbReference>
<name>A0A9P5PAA5_9AGAR</name>
<accession>A0A9P5PAA5</accession>
<organism evidence="2 3">
    <name type="scientific">Rhodocollybia butyracea</name>
    <dbReference type="NCBI Taxonomy" id="206335"/>
    <lineage>
        <taxon>Eukaryota</taxon>
        <taxon>Fungi</taxon>
        <taxon>Dikarya</taxon>
        <taxon>Basidiomycota</taxon>
        <taxon>Agaricomycotina</taxon>
        <taxon>Agaricomycetes</taxon>
        <taxon>Agaricomycetidae</taxon>
        <taxon>Agaricales</taxon>
        <taxon>Marasmiineae</taxon>
        <taxon>Omphalotaceae</taxon>
        <taxon>Rhodocollybia</taxon>
    </lineage>
</organism>
<reference evidence="2" key="1">
    <citation type="submission" date="2020-11" db="EMBL/GenBank/DDBJ databases">
        <authorList>
            <consortium name="DOE Joint Genome Institute"/>
            <person name="Ahrendt S."/>
            <person name="Riley R."/>
            <person name="Andreopoulos W."/>
            <person name="Labutti K."/>
            <person name="Pangilinan J."/>
            <person name="Ruiz-Duenas F.J."/>
            <person name="Barrasa J.M."/>
            <person name="Sanchez-Garcia M."/>
            <person name="Camarero S."/>
            <person name="Miyauchi S."/>
            <person name="Serrano A."/>
            <person name="Linde D."/>
            <person name="Babiker R."/>
            <person name="Drula E."/>
            <person name="Ayuso-Fernandez I."/>
            <person name="Pacheco R."/>
            <person name="Padilla G."/>
            <person name="Ferreira P."/>
            <person name="Barriuso J."/>
            <person name="Kellner H."/>
            <person name="Castanera R."/>
            <person name="Alfaro M."/>
            <person name="Ramirez L."/>
            <person name="Pisabarro A.G."/>
            <person name="Kuo A."/>
            <person name="Tritt A."/>
            <person name="Lipzen A."/>
            <person name="He G."/>
            <person name="Yan M."/>
            <person name="Ng V."/>
            <person name="Cullen D."/>
            <person name="Martin F."/>
            <person name="Rosso M.-N."/>
            <person name="Henrissat B."/>
            <person name="Hibbett D."/>
            <person name="Martinez A.T."/>
            <person name="Grigoriev I.V."/>
        </authorList>
    </citation>
    <scope>NUCLEOTIDE SEQUENCE</scope>
    <source>
        <strain evidence="2">AH 40177</strain>
    </source>
</reference>
<sequence length="113" mass="12873">MEELDMNMALESPIDFTAGFVDRLYLYAASLSWRDSRVEPLTQQQVLDGLNKLEARSVTEEKEEKEQQEQADLTGGSEARLTLRRKDGNGWSLLTSSMVQISMIESRWFKPGS</sequence>